<reference evidence="1 2" key="1">
    <citation type="submission" date="2018-02" db="EMBL/GenBank/DDBJ databases">
        <title>Whole genome sequencing of endophytic bacterium.</title>
        <authorList>
            <person name="Eedara R."/>
            <person name="Podile A.R."/>
        </authorList>
    </citation>
    <scope>NUCLEOTIDE SEQUENCE [LARGE SCALE GENOMIC DNA]</scope>
    <source>
        <strain evidence="1 2">RP1T</strain>
    </source>
</reference>
<evidence type="ECO:0000313" key="2">
    <source>
        <dbReference type="Proteomes" id="UP000237682"/>
    </source>
</evidence>
<dbReference type="Proteomes" id="UP000237682">
    <property type="component" value="Unassembled WGS sequence"/>
</dbReference>
<dbReference type="EMBL" id="PUEJ01000015">
    <property type="protein sequence ID" value="PRH84217.1"/>
    <property type="molecule type" value="Genomic_DNA"/>
</dbReference>
<protein>
    <submittedName>
        <fullName evidence="1">Uncharacterized protein</fullName>
    </submittedName>
</protein>
<accession>A0A2S9Q4F6</accession>
<dbReference type="AlphaFoldDB" id="A0A2S9Q4F6"/>
<evidence type="ECO:0000313" key="1">
    <source>
        <dbReference type="EMBL" id="PRH84217.1"/>
    </source>
</evidence>
<gene>
    <name evidence="1" type="ORF">C5L14_28450</name>
</gene>
<keyword evidence="2" id="KW-1185">Reference proteome</keyword>
<comment type="caution">
    <text evidence="1">The sequence shown here is derived from an EMBL/GenBank/DDBJ whole genome shotgun (WGS) entry which is preliminary data.</text>
</comment>
<name>A0A2S9Q4F6_9HYPH</name>
<sequence length="82" mass="8764">MSFSGGISLFIGKGMGLFPQAPDMPLPTRFNIFAFADDAFPLPAFMPGMGMSVRSQCEGAGSDLSNANRLIVARLAQDHTRL</sequence>
<proteinExistence type="predicted"/>
<organism evidence="1 2">
    <name type="scientific">Labrys okinawensis</name>
    <dbReference type="NCBI Taxonomy" id="346911"/>
    <lineage>
        <taxon>Bacteria</taxon>
        <taxon>Pseudomonadati</taxon>
        <taxon>Pseudomonadota</taxon>
        <taxon>Alphaproteobacteria</taxon>
        <taxon>Hyphomicrobiales</taxon>
        <taxon>Xanthobacteraceae</taxon>
        <taxon>Labrys</taxon>
    </lineage>
</organism>